<protein>
    <submittedName>
        <fullName evidence="1">Uncharacterized protein</fullName>
    </submittedName>
</protein>
<dbReference type="EMBL" id="MU273468">
    <property type="protein sequence ID" value="KAI0036729.1"/>
    <property type="molecule type" value="Genomic_DNA"/>
</dbReference>
<reference evidence="1" key="2">
    <citation type="journal article" date="2022" name="New Phytol.">
        <title>Evolutionary transition to the ectomycorrhizal habit in the genomes of a hyperdiverse lineage of mushroom-forming fungi.</title>
        <authorList>
            <person name="Looney B."/>
            <person name="Miyauchi S."/>
            <person name="Morin E."/>
            <person name="Drula E."/>
            <person name="Courty P.E."/>
            <person name="Kohler A."/>
            <person name="Kuo A."/>
            <person name="LaButti K."/>
            <person name="Pangilinan J."/>
            <person name="Lipzen A."/>
            <person name="Riley R."/>
            <person name="Andreopoulos W."/>
            <person name="He G."/>
            <person name="Johnson J."/>
            <person name="Nolan M."/>
            <person name="Tritt A."/>
            <person name="Barry K.W."/>
            <person name="Grigoriev I.V."/>
            <person name="Nagy L.G."/>
            <person name="Hibbett D."/>
            <person name="Henrissat B."/>
            <person name="Matheny P.B."/>
            <person name="Labbe J."/>
            <person name="Martin F.M."/>
        </authorList>
    </citation>
    <scope>NUCLEOTIDE SEQUENCE</scope>
    <source>
        <strain evidence="1">EC-137</strain>
    </source>
</reference>
<evidence type="ECO:0000313" key="2">
    <source>
        <dbReference type="Proteomes" id="UP000814128"/>
    </source>
</evidence>
<sequence length="393" mass="42949">MSSNDRFSVTRADTPPEYHALTTDTTLQRTVRSATTAAGQQPAPVIHLKPSLKVAVHQSMLFPRLRICSVVADATSPVNLNLHRHIPSPDAQTSPDIVITPPPYQFLNETSLQKSYCAESLRKSLKAANARYNAACPHNSTLPRGCSCFQPLSSHKPMNKRTLQHTYRACAFLAAQKLSRMLRSPSAELVALLKPTPLIWADPAQPILSRICQFASVTVYISSAPCTVPHLVITDASPIDDSAASNNMVPQKNADNNNLLSPYYQPRVVAYEGEEWYTLEDAGFGFIDELNFTFNDDIVLPLPDLTEIPTPITPSPSSPCSGNEEPPTVSCDFITGHPEEASTLSPTSSPRVPILLVKGDAMPAFYELPSSIELEALLSPEGFRSWMTGGFEF</sequence>
<dbReference type="Proteomes" id="UP000814128">
    <property type="component" value="Unassembled WGS sequence"/>
</dbReference>
<keyword evidence="2" id="KW-1185">Reference proteome</keyword>
<name>A0ACB8QXT1_9AGAM</name>
<reference evidence="1" key="1">
    <citation type="submission" date="2021-02" db="EMBL/GenBank/DDBJ databases">
        <authorList>
            <consortium name="DOE Joint Genome Institute"/>
            <person name="Ahrendt S."/>
            <person name="Looney B.P."/>
            <person name="Miyauchi S."/>
            <person name="Morin E."/>
            <person name="Drula E."/>
            <person name="Courty P.E."/>
            <person name="Chicoki N."/>
            <person name="Fauchery L."/>
            <person name="Kohler A."/>
            <person name="Kuo A."/>
            <person name="Labutti K."/>
            <person name="Pangilinan J."/>
            <person name="Lipzen A."/>
            <person name="Riley R."/>
            <person name="Andreopoulos W."/>
            <person name="He G."/>
            <person name="Johnson J."/>
            <person name="Barry K.W."/>
            <person name="Grigoriev I.V."/>
            <person name="Nagy L."/>
            <person name="Hibbett D."/>
            <person name="Henrissat B."/>
            <person name="Matheny P.B."/>
            <person name="Labbe J."/>
            <person name="Martin F."/>
        </authorList>
    </citation>
    <scope>NUCLEOTIDE SEQUENCE</scope>
    <source>
        <strain evidence="1">EC-137</strain>
    </source>
</reference>
<organism evidence="1 2">
    <name type="scientific">Vararia minispora EC-137</name>
    <dbReference type="NCBI Taxonomy" id="1314806"/>
    <lineage>
        <taxon>Eukaryota</taxon>
        <taxon>Fungi</taxon>
        <taxon>Dikarya</taxon>
        <taxon>Basidiomycota</taxon>
        <taxon>Agaricomycotina</taxon>
        <taxon>Agaricomycetes</taxon>
        <taxon>Russulales</taxon>
        <taxon>Lachnocladiaceae</taxon>
        <taxon>Vararia</taxon>
    </lineage>
</organism>
<comment type="caution">
    <text evidence="1">The sequence shown here is derived from an EMBL/GenBank/DDBJ whole genome shotgun (WGS) entry which is preliminary data.</text>
</comment>
<gene>
    <name evidence="1" type="ORF">K488DRAFT_81724</name>
</gene>
<accession>A0ACB8QXT1</accession>
<proteinExistence type="predicted"/>
<evidence type="ECO:0000313" key="1">
    <source>
        <dbReference type="EMBL" id="KAI0036729.1"/>
    </source>
</evidence>